<proteinExistence type="predicted"/>
<keyword evidence="2" id="KW-1185">Reference proteome</keyword>
<evidence type="ECO:0000313" key="1">
    <source>
        <dbReference type="EMBL" id="SNX98247.1"/>
    </source>
</evidence>
<name>A0A285EGY3_9ACTN</name>
<dbReference type="EMBL" id="OBDO01000010">
    <property type="protein sequence ID" value="SNX98247.1"/>
    <property type="molecule type" value="Genomic_DNA"/>
</dbReference>
<gene>
    <name evidence="1" type="ORF">SAMN06893097_11028</name>
</gene>
<evidence type="ECO:0000313" key="2">
    <source>
        <dbReference type="Proteomes" id="UP000219514"/>
    </source>
</evidence>
<organism evidence="1 2">
    <name type="scientific">Geodermatophilus sabuli</name>
    <dbReference type="NCBI Taxonomy" id="1564158"/>
    <lineage>
        <taxon>Bacteria</taxon>
        <taxon>Bacillati</taxon>
        <taxon>Actinomycetota</taxon>
        <taxon>Actinomycetes</taxon>
        <taxon>Geodermatophilales</taxon>
        <taxon>Geodermatophilaceae</taxon>
        <taxon>Geodermatophilus</taxon>
    </lineage>
</organism>
<protein>
    <submittedName>
        <fullName evidence="1">Uncharacterized protein</fullName>
    </submittedName>
</protein>
<dbReference type="RefSeq" id="WP_097208196.1">
    <property type="nucleotide sequence ID" value="NZ_JACHXB010000005.1"/>
</dbReference>
<dbReference type="AlphaFoldDB" id="A0A285EGY3"/>
<reference evidence="1 2" key="1">
    <citation type="submission" date="2017-09" db="EMBL/GenBank/DDBJ databases">
        <authorList>
            <person name="Ehlers B."/>
            <person name="Leendertz F.H."/>
        </authorList>
    </citation>
    <scope>NUCLEOTIDE SEQUENCE [LARGE SCALE GENOMIC DNA]</scope>
    <source>
        <strain evidence="1 2">DSM 46844</strain>
    </source>
</reference>
<accession>A0A285EGY3</accession>
<dbReference type="Proteomes" id="UP000219514">
    <property type="component" value="Unassembled WGS sequence"/>
</dbReference>
<dbReference type="OrthoDB" id="5168289at2"/>
<sequence>MAHEFGHAMQARFGFSEVTIRDETQADCFAGPFTRWVADGNAEHVSLRVPELDDVLVGFLELRDPVGTDEDVEGAHGSGFDRVSGFHSGYTGGVGTCRDEFGPDRVFTAREFDDRLDEANEGNAPYEDIGTLVADSLPLFYDSWFPQVAGTAFEAPAIAGFDGTAPDCGDMRAEDLDLGYCAADGTVYVDETDLLQPAYSDVGDFAVATAVSLPYAEAARDQLGLSTDDSAATVSTVCLTGWYTARFVDGDFEEVTELSPGDVDEAIVFLLTYGRSGSVLADVGTRGFELVGAFRDGFLEGGTACDLGI</sequence>